<keyword evidence="2" id="KW-0808">Transferase</keyword>
<dbReference type="SUPFAM" id="SSF53756">
    <property type="entry name" value="UDP-Glycosyltransferase/glycogen phosphorylase"/>
    <property type="match status" value="1"/>
</dbReference>
<dbReference type="Pfam" id="PF00534">
    <property type="entry name" value="Glycos_transf_1"/>
    <property type="match status" value="1"/>
</dbReference>
<protein>
    <submittedName>
        <fullName evidence="2">Glycosyltransferase family 4 protein</fullName>
    </submittedName>
</protein>
<name>A0A6B1D307_9CHLR</name>
<gene>
    <name evidence="2" type="ORF">F4X14_04605</name>
</gene>
<dbReference type="AlphaFoldDB" id="A0A6B1D307"/>
<dbReference type="Gene3D" id="3.40.50.2000">
    <property type="entry name" value="Glycogen Phosphorylase B"/>
    <property type="match status" value="2"/>
</dbReference>
<organism evidence="2">
    <name type="scientific">Caldilineaceae bacterium SB0661_bin_32</name>
    <dbReference type="NCBI Taxonomy" id="2605255"/>
    <lineage>
        <taxon>Bacteria</taxon>
        <taxon>Bacillati</taxon>
        <taxon>Chloroflexota</taxon>
        <taxon>Caldilineae</taxon>
        <taxon>Caldilineales</taxon>
        <taxon>Caldilineaceae</taxon>
    </lineage>
</organism>
<accession>A0A6B1D307</accession>
<proteinExistence type="predicted"/>
<evidence type="ECO:0000313" key="2">
    <source>
        <dbReference type="EMBL" id="MYC94230.1"/>
    </source>
</evidence>
<dbReference type="InterPro" id="IPR050194">
    <property type="entry name" value="Glycosyltransferase_grp1"/>
</dbReference>
<dbReference type="CDD" id="cd03801">
    <property type="entry name" value="GT4_PimA-like"/>
    <property type="match status" value="1"/>
</dbReference>
<dbReference type="InterPro" id="IPR001296">
    <property type="entry name" value="Glyco_trans_1"/>
</dbReference>
<reference evidence="2" key="1">
    <citation type="submission" date="2019-09" db="EMBL/GenBank/DDBJ databases">
        <title>Characterisation of the sponge microbiome using genome-centric metagenomics.</title>
        <authorList>
            <person name="Engelberts J.P."/>
            <person name="Robbins S.J."/>
            <person name="De Goeij J.M."/>
            <person name="Aranda M."/>
            <person name="Bell S.C."/>
            <person name="Webster N.S."/>
        </authorList>
    </citation>
    <scope>NUCLEOTIDE SEQUENCE</scope>
    <source>
        <strain evidence="2">SB0661_bin_32</strain>
    </source>
</reference>
<dbReference type="PANTHER" id="PTHR45947:SF3">
    <property type="entry name" value="SULFOQUINOVOSYL TRANSFERASE SQD2"/>
    <property type="match status" value="1"/>
</dbReference>
<comment type="caution">
    <text evidence="2">The sequence shown here is derived from an EMBL/GenBank/DDBJ whole genome shotgun (WGS) entry which is preliminary data.</text>
</comment>
<dbReference type="GO" id="GO:0016758">
    <property type="term" value="F:hexosyltransferase activity"/>
    <property type="evidence" value="ECO:0007669"/>
    <property type="project" value="TreeGrafter"/>
</dbReference>
<sequence>MNIALLTMDFPPSTGGVQNYLLELSRRVGRHYHLTVAVPQRNASLFQEEPFSLVSLPSSMPWHYARVLATLRPHVTIVGHAHPRMLLPAAFLSRRRFIGLAHGSDYEVAQHRWHAPIFNRLLACARPLVVGSRNISLRLNALGLANLEIVHPATDPHVFSPSKIPTTGPPVILSVCRLVPRKGLDIVLKALPSLLESFPRLQYWIAGEGPQRAALGRLARTLKVDHAVSFLGNLSHTKSSGGIPHLPELYRQASIFVLPTRVDSETGPEGFGIVYLEASASGLPVVAARSGGAAEAVLENETGLLVPPDDPVALEQALQSLLNDPEMRQQMGRAGRRWVETEMNWDRVGRQFLSIIDRAL</sequence>
<feature type="domain" description="Glycosyl transferase family 1" evidence="1">
    <location>
        <begin position="167"/>
        <end position="338"/>
    </location>
</feature>
<dbReference type="PANTHER" id="PTHR45947">
    <property type="entry name" value="SULFOQUINOVOSYL TRANSFERASE SQD2"/>
    <property type="match status" value="1"/>
</dbReference>
<evidence type="ECO:0000259" key="1">
    <source>
        <dbReference type="Pfam" id="PF00534"/>
    </source>
</evidence>
<dbReference type="EMBL" id="VXMH01000021">
    <property type="protein sequence ID" value="MYC94230.1"/>
    <property type="molecule type" value="Genomic_DNA"/>
</dbReference>